<protein>
    <submittedName>
        <fullName evidence="1">Uncharacterized protein</fullName>
    </submittedName>
</protein>
<evidence type="ECO:0000313" key="2">
    <source>
        <dbReference type="Proteomes" id="UP001158067"/>
    </source>
</evidence>
<dbReference type="EMBL" id="FXUG01000001">
    <property type="protein sequence ID" value="SMP43728.1"/>
    <property type="molecule type" value="Genomic_DNA"/>
</dbReference>
<organism evidence="1 2">
    <name type="scientific">Neorhodopirellula lusitana</name>
    <dbReference type="NCBI Taxonomy" id="445327"/>
    <lineage>
        <taxon>Bacteria</taxon>
        <taxon>Pseudomonadati</taxon>
        <taxon>Planctomycetota</taxon>
        <taxon>Planctomycetia</taxon>
        <taxon>Pirellulales</taxon>
        <taxon>Pirellulaceae</taxon>
        <taxon>Neorhodopirellula</taxon>
    </lineage>
</organism>
<sequence>MKPSAIVEPLSLVKPLSFVKRLGPGGFFFRIAIWQLSSFGDSALRHALEVPAGRLSLEFFDALPLQDFFHDFQFGVVHRTGVNALFVEPV</sequence>
<evidence type="ECO:0000313" key="1">
    <source>
        <dbReference type="EMBL" id="SMP43728.1"/>
    </source>
</evidence>
<name>A0ABY1PSF6_9BACT</name>
<gene>
    <name evidence="1" type="ORF">SAMN06265222_101981</name>
</gene>
<accession>A0ABY1PSF6</accession>
<dbReference type="Proteomes" id="UP001158067">
    <property type="component" value="Unassembled WGS sequence"/>
</dbReference>
<proteinExistence type="predicted"/>
<comment type="caution">
    <text evidence="1">The sequence shown here is derived from an EMBL/GenBank/DDBJ whole genome shotgun (WGS) entry which is preliminary data.</text>
</comment>
<keyword evidence="2" id="KW-1185">Reference proteome</keyword>
<reference evidence="1 2" key="1">
    <citation type="submission" date="2017-05" db="EMBL/GenBank/DDBJ databases">
        <authorList>
            <person name="Varghese N."/>
            <person name="Submissions S."/>
        </authorList>
    </citation>
    <scope>NUCLEOTIDE SEQUENCE [LARGE SCALE GENOMIC DNA]</scope>
    <source>
        <strain evidence="1 2">DSM 25457</strain>
    </source>
</reference>